<proteinExistence type="predicted"/>
<dbReference type="InterPro" id="IPR042123">
    <property type="entry name" value="Zip3/RNF212-like"/>
</dbReference>
<sequence length="410" mass="46548">MDFVHCNHCFQRNSKEGYILSSCFHIFCHKCVKKDATSCPLCNKKIRLVLLDGNISSGVKAYFADPLKLITDNLTKLQRKFEFQENMRVRLLKHLIKEKEKKRQMELYFRKKGQEFESQKKKLAEATAWIQAAERRLQASEEEKLKAQKEMEEMRAKLKLLSNATSQQHHASTSSYSFIPPDSPKPGMAASMIESSPNSTFNLVSPLVHSPALSHDSVNYQGFFANGEVQSTGTEGFNDELMFNTIVGKFFIVFSKKKVSLQSSGQSAQANVSNSSAFSAAFNNMFTPNRNLNATSHSMANQTVANQTALNKTSISLDNWRQSESNSFGKHDMSKKDSSLPLKNCVTSSARHHQYTHEKVRNAPPPSQHRRSMGMDRQQLRDMRRISSQPGYLAQKKSINNRSNYMEHDN</sequence>
<evidence type="ECO:0000256" key="3">
    <source>
        <dbReference type="ARBA" id="ARBA00022833"/>
    </source>
</evidence>
<evidence type="ECO:0000256" key="6">
    <source>
        <dbReference type="SAM" id="Coils"/>
    </source>
</evidence>
<dbReference type="AlphaFoldDB" id="A0A2G5VK81"/>
<dbReference type="InterPro" id="IPR013083">
    <property type="entry name" value="Znf_RING/FYVE/PHD"/>
</dbReference>
<gene>
    <name evidence="9" type="primary">Cni-zhp-3</name>
    <name evidence="9" type="synonym">Cnig_chr_I.g2331</name>
    <name evidence="9" type="ORF">B9Z55_002331</name>
</gene>
<evidence type="ECO:0000256" key="1">
    <source>
        <dbReference type="ARBA" id="ARBA00022723"/>
    </source>
</evidence>
<dbReference type="PROSITE" id="PS50089">
    <property type="entry name" value="ZF_RING_2"/>
    <property type="match status" value="1"/>
</dbReference>
<feature type="coiled-coil region" evidence="6">
    <location>
        <begin position="123"/>
        <end position="164"/>
    </location>
</feature>
<name>A0A2G5VK81_9PELO</name>
<dbReference type="GO" id="GO:0016925">
    <property type="term" value="P:protein sumoylation"/>
    <property type="evidence" value="ECO:0007669"/>
    <property type="project" value="TreeGrafter"/>
</dbReference>
<dbReference type="PROSITE" id="PS00518">
    <property type="entry name" value="ZF_RING_1"/>
    <property type="match status" value="1"/>
</dbReference>
<dbReference type="GO" id="GO:0007131">
    <property type="term" value="P:reciprocal meiotic recombination"/>
    <property type="evidence" value="ECO:0007669"/>
    <property type="project" value="InterPro"/>
</dbReference>
<evidence type="ECO:0000259" key="8">
    <source>
        <dbReference type="PROSITE" id="PS50089"/>
    </source>
</evidence>
<keyword evidence="10" id="KW-1185">Reference proteome</keyword>
<dbReference type="STRING" id="1611254.A0A2G5VK81"/>
<dbReference type="SUPFAM" id="SSF57850">
    <property type="entry name" value="RING/U-box"/>
    <property type="match status" value="1"/>
</dbReference>
<feature type="region of interest" description="Disordered" evidence="7">
    <location>
        <begin position="348"/>
        <end position="410"/>
    </location>
</feature>
<evidence type="ECO:0000256" key="2">
    <source>
        <dbReference type="ARBA" id="ARBA00022771"/>
    </source>
</evidence>
<dbReference type="Proteomes" id="UP000230233">
    <property type="component" value="Chromosome I"/>
</dbReference>
<organism evidence="9 10">
    <name type="scientific">Caenorhabditis nigoni</name>
    <dbReference type="NCBI Taxonomy" id="1611254"/>
    <lineage>
        <taxon>Eukaryota</taxon>
        <taxon>Metazoa</taxon>
        <taxon>Ecdysozoa</taxon>
        <taxon>Nematoda</taxon>
        <taxon>Chromadorea</taxon>
        <taxon>Rhabditida</taxon>
        <taxon>Rhabditina</taxon>
        <taxon>Rhabditomorpha</taxon>
        <taxon>Rhabditoidea</taxon>
        <taxon>Rhabditidae</taxon>
        <taxon>Peloderinae</taxon>
        <taxon>Caenorhabditis</taxon>
    </lineage>
</organism>
<dbReference type="SMART" id="SM00184">
    <property type="entry name" value="RING"/>
    <property type="match status" value="1"/>
</dbReference>
<evidence type="ECO:0000313" key="9">
    <source>
        <dbReference type="EMBL" id="PIC52080.1"/>
    </source>
</evidence>
<dbReference type="EMBL" id="PDUG01000001">
    <property type="protein sequence ID" value="PIC52080.1"/>
    <property type="molecule type" value="Genomic_DNA"/>
</dbReference>
<evidence type="ECO:0000256" key="4">
    <source>
        <dbReference type="ARBA" id="ARBA00023254"/>
    </source>
</evidence>
<dbReference type="GO" id="GO:0008270">
    <property type="term" value="F:zinc ion binding"/>
    <property type="evidence" value="ECO:0007669"/>
    <property type="project" value="UniProtKB-KW"/>
</dbReference>
<keyword evidence="4" id="KW-0469">Meiosis</keyword>
<keyword evidence="6" id="KW-0175">Coiled coil</keyword>
<dbReference type="GO" id="GO:0019789">
    <property type="term" value="F:SUMO transferase activity"/>
    <property type="evidence" value="ECO:0007669"/>
    <property type="project" value="InterPro"/>
</dbReference>
<keyword evidence="3" id="KW-0862">Zinc</keyword>
<dbReference type="Gene3D" id="3.30.40.10">
    <property type="entry name" value="Zinc/RING finger domain, C3HC4 (zinc finger)"/>
    <property type="match status" value="1"/>
</dbReference>
<dbReference type="InterPro" id="IPR017907">
    <property type="entry name" value="Znf_RING_CS"/>
</dbReference>
<dbReference type="GO" id="GO:0000795">
    <property type="term" value="C:synaptonemal complex"/>
    <property type="evidence" value="ECO:0007669"/>
    <property type="project" value="InterPro"/>
</dbReference>
<evidence type="ECO:0000313" key="10">
    <source>
        <dbReference type="Proteomes" id="UP000230233"/>
    </source>
</evidence>
<keyword evidence="2 5" id="KW-0863">Zinc-finger</keyword>
<reference evidence="10" key="1">
    <citation type="submission" date="2017-10" db="EMBL/GenBank/DDBJ databases">
        <title>Rapid genome shrinkage in a self-fertile nematode reveals novel sperm competition proteins.</title>
        <authorList>
            <person name="Yin D."/>
            <person name="Schwarz E.M."/>
            <person name="Thomas C.G."/>
            <person name="Felde R.L."/>
            <person name="Korf I.F."/>
            <person name="Cutter A.D."/>
            <person name="Schartner C.M."/>
            <person name="Ralston E.J."/>
            <person name="Meyer B.J."/>
            <person name="Haag E.S."/>
        </authorList>
    </citation>
    <scope>NUCLEOTIDE SEQUENCE [LARGE SCALE GENOMIC DNA]</scope>
    <source>
        <strain evidence="10">JU1422</strain>
    </source>
</reference>
<dbReference type="CDD" id="cd22249">
    <property type="entry name" value="UDM1_RNF168_RNF169-like"/>
    <property type="match status" value="1"/>
</dbReference>
<evidence type="ECO:0000256" key="5">
    <source>
        <dbReference type="PROSITE-ProRule" id="PRU00175"/>
    </source>
</evidence>
<dbReference type="Pfam" id="PF14634">
    <property type="entry name" value="zf-RING_5"/>
    <property type="match status" value="1"/>
</dbReference>
<accession>A0A2G5VK81</accession>
<comment type="caution">
    <text evidence="9">The sequence shown here is derived from an EMBL/GenBank/DDBJ whole genome shotgun (WGS) entry which is preliminary data.</text>
</comment>
<dbReference type="OrthoDB" id="5861230at2759"/>
<protein>
    <recommendedName>
        <fullName evidence="8">RING-type domain-containing protein</fullName>
    </recommendedName>
</protein>
<dbReference type="PANTHER" id="PTHR22663">
    <property type="entry name" value="RING FINGER PROTEIN NARYA-RELATED"/>
    <property type="match status" value="1"/>
</dbReference>
<keyword evidence="1" id="KW-0479">Metal-binding</keyword>
<dbReference type="GO" id="GO:0007129">
    <property type="term" value="P:homologous chromosome pairing at meiosis"/>
    <property type="evidence" value="ECO:0007669"/>
    <property type="project" value="TreeGrafter"/>
</dbReference>
<dbReference type="PANTHER" id="PTHR22663:SF28">
    <property type="entry name" value="ZIP HOMOLOGOUS PROTEIN 3"/>
    <property type="match status" value="1"/>
</dbReference>
<evidence type="ECO:0000256" key="7">
    <source>
        <dbReference type="SAM" id="MobiDB-lite"/>
    </source>
</evidence>
<feature type="domain" description="RING-type" evidence="8">
    <location>
        <begin position="6"/>
        <end position="43"/>
    </location>
</feature>
<dbReference type="InterPro" id="IPR001841">
    <property type="entry name" value="Znf_RING"/>
</dbReference>